<protein>
    <submittedName>
        <fullName evidence="1">Uncharacterized protein</fullName>
    </submittedName>
</protein>
<dbReference type="AlphaFoldDB" id="A0A6A5V153"/>
<organism evidence="1 2">
    <name type="scientific">Bimuria novae-zelandiae CBS 107.79</name>
    <dbReference type="NCBI Taxonomy" id="1447943"/>
    <lineage>
        <taxon>Eukaryota</taxon>
        <taxon>Fungi</taxon>
        <taxon>Dikarya</taxon>
        <taxon>Ascomycota</taxon>
        <taxon>Pezizomycotina</taxon>
        <taxon>Dothideomycetes</taxon>
        <taxon>Pleosporomycetidae</taxon>
        <taxon>Pleosporales</taxon>
        <taxon>Massarineae</taxon>
        <taxon>Didymosphaeriaceae</taxon>
        <taxon>Bimuria</taxon>
    </lineage>
</organism>
<accession>A0A6A5V153</accession>
<evidence type="ECO:0000313" key="2">
    <source>
        <dbReference type="Proteomes" id="UP000800036"/>
    </source>
</evidence>
<proteinExistence type="predicted"/>
<name>A0A6A5V153_9PLEO</name>
<reference evidence="1" key="1">
    <citation type="journal article" date="2020" name="Stud. Mycol.">
        <title>101 Dothideomycetes genomes: a test case for predicting lifestyles and emergence of pathogens.</title>
        <authorList>
            <person name="Haridas S."/>
            <person name="Albert R."/>
            <person name="Binder M."/>
            <person name="Bloem J."/>
            <person name="Labutti K."/>
            <person name="Salamov A."/>
            <person name="Andreopoulos B."/>
            <person name="Baker S."/>
            <person name="Barry K."/>
            <person name="Bills G."/>
            <person name="Bluhm B."/>
            <person name="Cannon C."/>
            <person name="Castanera R."/>
            <person name="Culley D."/>
            <person name="Daum C."/>
            <person name="Ezra D."/>
            <person name="Gonzalez J."/>
            <person name="Henrissat B."/>
            <person name="Kuo A."/>
            <person name="Liang C."/>
            <person name="Lipzen A."/>
            <person name="Lutzoni F."/>
            <person name="Magnuson J."/>
            <person name="Mondo S."/>
            <person name="Nolan M."/>
            <person name="Ohm R."/>
            <person name="Pangilinan J."/>
            <person name="Park H.-J."/>
            <person name="Ramirez L."/>
            <person name="Alfaro M."/>
            <person name="Sun H."/>
            <person name="Tritt A."/>
            <person name="Yoshinaga Y."/>
            <person name="Zwiers L.-H."/>
            <person name="Turgeon B."/>
            <person name="Goodwin S."/>
            <person name="Spatafora J."/>
            <person name="Crous P."/>
            <person name="Grigoriev I."/>
        </authorList>
    </citation>
    <scope>NUCLEOTIDE SEQUENCE</scope>
    <source>
        <strain evidence="1">CBS 107.79</strain>
    </source>
</reference>
<evidence type="ECO:0000313" key="1">
    <source>
        <dbReference type="EMBL" id="KAF1971163.1"/>
    </source>
</evidence>
<gene>
    <name evidence="1" type="ORF">BU23DRAFT_471954</name>
</gene>
<dbReference type="Proteomes" id="UP000800036">
    <property type="component" value="Unassembled WGS sequence"/>
</dbReference>
<sequence>RTILPKNFFNLKALANLLCETNKNLDLAIALIDVIMPVIDKPINNLIDKAYKSSNIAIAMLAILRDLLVC</sequence>
<keyword evidence="2" id="KW-1185">Reference proteome</keyword>
<dbReference type="EMBL" id="ML976695">
    <property type="protein sequence ID" value="KAF1971163.1"/>
    <property type="molecule type" value="Genomic_DNA"/>
</dbReference>
<feature type="non-terminal residue" evidence="1">
    <location>
        <position position="1"/>
    </location>
</feature>